<evidence type="ECO:0000256" key="3">
    <source>
        <dbReference type="ARBA" id="ARBA00023175"/>
    </source>
</evidence>
<name>A0A9Q0FSA1_9ROSI</name>
<keyword evidence="7" id="KW-1185">Reference proteome</keyword>
<evidence type="ECO:0000313" key="6">
    <source>
        <dbReference type="EMBL" id="KAJ4835687.1"/>
    </source>
</evidence>
<evidence type="ECO:0000256" key="2">
    <source>
        <dbReference type="ARBA" id="ARBA00022490"/>
    </source>
</evidence>
<sequence length="520" mass="59403">MCYKLCSNELKQKESEINLWKQKQLISNEQYNQYHNLYLNEQKQKLDIESELKMLRSENALIKRTSIEREKKLRTDLESASEDINALSIELDKKNKMEAQNQSMVLTFASQLDQRLKALHQTILGSVSQGQQQLRSMEENLQAFLSSKSDASEVLKSKINRMRETYNSGVEALKELSESMRKKASSGLEQISVSSTSEMTAIDRFLADILLDAKEVTEEIQASLDEQKQLIAHSTRQQEEGLQWSLITAHAISTATADFFSDFHRQASKIETVLEQRRIQQSHQLVNFERMFKEEAVRKEKQALEDIARVLAALTLKKTAIVSKVSKEIEYSNMNENEKLQQVISNLQQVSSDTEGELSKYAQNLERHLMEDIFSVADSGIMMENFHQESSKKVGYSAETWEEAQSCINNHNKRSVAEIASTMLEKFRGNHVAYEEFLAASHAMDTEFDAKAGDVLVAVDDSLMRDQECKRELDSKASLCLDQLKSIQENHAGTITDITSNAETCLTKDHKVHCWLCTFR</sequence>
<dbReference type="PANTHER" id="PTHR47970:SF32">
    <property type="entry name" value="KINESIN-LIKE PROTEIN KIN-5B"/>
    <property type="match status" value="1"/>
</dbReference>
<dbReference type="PANTHER" id="PTHR47970">
    <property type="entry name" value="KINESIN-LIKE PROTEIN KIF11"/>
    <property type="match status" value="1"/>
</dbReference>
<feature type="coiled-coil region" evidence="5">
    <location>
        <begin position="3"/>
        <end position="97"/>
    </location>
</feature>
<keyword evidence="3" id="KW-0505">Motor protein</keyword>
<keyword evidence="4" id="KW-0206">Cytoskeleton</keyword>
<reference evidence="6" key="2">
    <citation type="journal article" date="2023" name="Plants (Basel)">
        <title>Annotation of the Turnera subulata (Passifloraceae) Draft Genome Reveals the S-Locus Evolved after the Divergence of Turneroideae from Passifloroideae in a Stepwise Manner.</title>
        <authorList>
            <person name="Henning P.M."/>
            <person name="Roalson E.H."/>
            <person name="Mir W."/>
            <person name="McCubbin A.G."/>
            <person name="Shore J.S."/>
        </authorList>
    </citation>
    <scope>NUCLEOTIDE SEQUENCE</scope>
    <source>
        <strain evidence="6">F60SS</strain>
    </source>
</reference>
<dbReference type="GO" id="GO:0005876">
    <property type="term" value="C:spindle microtubule"/>
    <property type="evidence" value="ECO:0007669"/>
    <property type="project" value="TreeGrafter"/>
</dbReference>
<dbReference type="Proteomes" id="UP001141552">
    <property type="component" value="Unassembled WGS sequence"/>
</dbReference>
<evidence type="ECO:0000256" key="1">
    <source>
        <dbReference type="ARBA" id="ARBA00004245"/>
    </source>
</evidence>
<dbReference type="InterPro" id="IPR047149">
    <property type="entry name" value="KIF11-like"/>
</dbReference>
<comment type="caution">
    <text evidence="6">The sequence shown here is derived from an EMBL/GenBank/DDBJ whole genome shotgun (WGS) entry which is preliminary data.</text>
</comment>
<gene>
    <name evidence="6" type="ORF">Tsubulata_049254</name>
</gene>
<evidence type="ECO:0000256" key="4">
    <source>
        <dbReference type="ARBA" id="ARBA00023212"/>
    </source>
</evidence>
<dbReference type="GO" id="GO:0051231">
    <property type="term" value="P:spindle elongation"/>
    <property type="evidence" value="ECO:0007669"/>
    <property type="project" value="TreeGrafter"/>
</dbReference>
<proteinExistence type="predicted"/>
<keyword evidence="2" id="KW-0963">Cytoplasm</keyword>
<protein>
    <submittedName>
        <fullName evidence="6">Uncharacterized protein</fullName>
    </submittedName>
</protein>
<keyword evidence="5" id="KW-0175">Coiled coil</keyword>
<organism evidence="6 7">
    <name type="scientific">Turnera subulata</name>
    <dbReference type="NCBI Taxonomy" id="218843"/>
    <lineage>
        <taxon>Eukaryota</taxon>
        <taxon>Viridiplantae</taxon>
        <taxon>Streptophyta</taxon>
        <taxon>Embryophyta</taxon>
        <taxon>Tracheophyta</taxon>
        <taxon>Spermatophyta</taxon>
        <taxon>Magnoliopsida</taxon>
        <taxon>eudicotyledons</taxon>
        <taxon>Gunneridae</taxon>
        <taxon>Pentapetalae</taxon>
        <taxon>rosids</taxon>
        <taxon>fabids</taxon>
        <taxon>Malpighiales</taxon>
        <taxon>Passifloraceae</taxon>
        <taxon>Turnera</taxon>
    </lineage>
</organism>
<accession>A0A9Q0FSA1</accession>
<dbReference type="GO" id="GO:0090307">
    <property type="term" value="P:mitotic spindle assembly"/>
    <property type="evidence" value="ECO:0007669"/>
    <property type="project" value="TreeGrafter"/>
</dbReference>
<dbReference type="OrthoDB" id="3176171at2759"/>
<dbReference type="GO" id="GO:0072686">
    <property type="term" value="C:mitotic spindle"/>
    <property type="evidence" value="ECO:0007669"/>
    <property type="project" value="TreeGrafter"/>
</dbReference>
<reference evidence="6" key="1">
    <citation type="submission" date="2022-02" db="EMBL/GenBank/DDBJ databases">
        <authorList>
            <person name="Henning P.M."/>
            <person name="McCubbin A.G."/>
            <person name="Shore J.S."/>
        </authorList>
    </citation>
    <scope>NUCLEOTIDE SEQUENCE</scope>
    <source>
        <strain evidence="6">F60SS</strain>
        <tissue evidence="6">Leaves</tissue>
    </source>
</reference>
<evidence type="ECO:0000256" key="5">
    <source>
        <dbReference type="SAM" id="Coils"/>
    </source>
</evidence>
<dbReference type="AlphaFoldDB" id="A0A9Q0FSA1"/>
<dbReference type="GO" id="GO:0008574">
    <property type="term" value="F:plus-end-directed microtubule motor activity"/>
    <property type="evidence" value="ECO:0007669"/>
    <property type="project" value="TreeGrafter"/>
</dbReference>
<evidence type="ECO:0000313" key="7">
    <source>
        <dbReference type="Proteomes" id="UP001141552"/>
    </source>
</evidence>
<comment type="subcellular location">
    <subcellularLocation>
        <location evidence="1">Cytoplasm</location>
        <location evidence="1">Cytoskeleton</location>
    </subcellularLocation>
</comment>
<dbReference type="EMBL" id="JAKUCV010004338">
    <property type="protein sequence ID" value="KAJ4835687.1"/>
    <property type="molecule type" value="Genomic_DNA"/>
</dbReference>